<keyword evidence="4 13" id="KW-0347">Helicase</keyword>
<dbReference type="FunFam" id="3.40.50.300:FF:001890">
    <property type="entry name" value="DNA helicase"/>
    <property type="match status" value="1"/>
</dbReference>
<dbReference type="FunFam" id="1.10.486.10:FF:000003">
    <property type="entry name" value="ATP-dependent DNA helicase"/>
    <property type="match status" value="1"/>
</dbReference>
<dbReference type="EC" id="5.6.2.4" evidence="10"/>
<keyword evidence="17" id="KW-1185">Reference proteome</keyword>
<comment type="catalytic activity">
    <reaction evidence="9">
        <text>Couples ATP hydrolysis with the unwinding of duplex DNA by translocating in the 3'-5' direction.</text>
        <dbReference type="EC" id="5.6.2.4"/>
    </reaction>
</comment>
<dbReference type="Pfam" id="PF13361">
    <property type="entry name" value="UvrD_C"/>
    <property type="match status" value="1"/>
</dbReference>
<evidence type="ECO:0000256" key="13">
    <source>
        <dbReference type="PROSITE-ProRule" id="PRU00560"/>
    </source>
</evidence>
<reference evidence="16 17" key="1">
    <citation type="submission" date="2014-06" db="EMBL/GenBank/DDBJ databases">
        <title>The genome of the endonuclear symbiont Nucleicultrix amoebiphila.</title>
        <authorList>
            <person name="Schulz F."/>
            <person name="Horn M."/>
        </authorList>
    </citation>
    <scope>NUCLEOTIDE SEQUENCE [LARGE SCALE GENOMIC DNA]</scope>
    <source>
        <strain evidence="16 17">FS5</strain>
    </source>
</reference>
<dbReference type="InterPro" id="IPR013986">
    <property type="entry name" value="DExx_box_DNA_helicase_dom_sf"/>
</dbReference>
<evidence type="ECO:0000313" key="16">
    <source>
        <dbReference type="EMBL" id="ARN85272.1"/>
    </source>
</evidence>
<dbReference type="PANTHER" id="PTHR11070">
    <property type="entry name" value="UVRD / RECB / PCRA DNA HELICASE FAMILY MEMBER"/>
    <property type="match status" value="1"/>
</dbReference>
<evidence type="ECO:0000256" key="10">
    <source>
        <dbReference type="ARBA" id="ARBA00034808"/>
    </source>
</evidence>
<feature type="domain" description="UvrD-like helicase ATP-binding" evidence="14">
    <location>
        <begin position="7"/>
        <end position="289"/>
    </location>
</feature>
<evidence type="ECO:0000256" key="8">
    <source>
        <dbReference type="ARBA" id="ARBA00025289"/>
    </source>
</evidence>
<dbReference type="InterPro" id="IPR014016">
    <property type="entry name" value="UvrD-like_ATP-bd"/>
</dbReference>
<name>A0A1W6N667_9PROT</name>
<proteinExistence type="inferred from homology"/>
<dbReference type="InterPro" id="IPR014017">
    <property type="entry name" value="DNA_helicase_UvrD-like_C"/>
</dbReference>
<sequence length="723" mass="82029">MLPPYLQSLNEQQREAVETLEGPLLVLAGAGTGKTRVLTTRIAHILGNHKALPSQILAVTFTNKASYEMRERISSLIGRTVEGLWLGTFHSLCVRILRRHAERINLKTNFTILDTDDSLRLIKQIQKAENIDDKKWPPRAILGMISLWKDRGLGPDQIDKNNLPNQYGPKNPALTIYPIYQERLRILNAVDFGDLLLHCLTLFTQCTDILDFYQHQFRYILVDEYQDTNIAQYLWLRLLAQGHKNICCVGDDDQSIYGWRGAEIANILKFEHDFPGAHIIRLEQNYRSTPHILGAASGLIAKNTGRLGKTLWTEADAGEKVFIKSVWDGEEEARYVGDEIEALQRNKFSLSKMAILVRASHQTREFEERLLTLGIPYRVIGGPRFYERLEIRDALAYLRLINEPNDSLAFERIINTPKRGMGSVALQNLHHISRSEGVSLMASAYKIIETDELRGQTRNTLANFLKDVDRWRQQVSFMSPSDLAKMVLDESGYTEMWQRDKSPDAPGRLENLKELVVALEEFETIESFLDHVSLVMENSSNQNVDSISIMTLHSAKGLEFDIVFLAGWEEGLFPHQRSLGETGLKGLEEERRLAYVGLTRARQRAYIIYAVNRKIHGSWQSSLPSRFIGELPKEHVDSQTAVTALSSNFKIRDVTGPARYLPTSSGKKSLSSASSFNKFEVGTRVFHIKFGYGQVIDAHGDKVDVDFEHSGLKKVITSFLEKA</sequence>
<dbReference type="CDD" id="cd18807">
    <property type="entry name" value="SF1_C_UvrD"/>
    <property type="match status" value="1"/>
</dbReference>
<dbReference type="GO" id="GO:0005829">
    <property type="term" value="C:cytosol"/>
    <property type="evidence" value="ECO:0007669"/>
    <property type="project" value="TreeGrafter"/>
</dbReference>
<dbReference type="Proteomes" id="UP000237351">
    <property type="component" value="Chromosome"/>
</dbReference>
<evidence type="ECO:0000259" key="15">
    <source>
        <dbReference type="PROSITE" id="PS51217"/>
    </source>
</evidence>
<dbReference type="KEGG" id="naf:GQ61_08195"/>
<keyword evidence="5 13" id="KW-0067">ATP-binding</keyword>
<dbReference type="SUPFAM" id="SSF52540">
    <property type="entry name" value="P-loop containing nucleoside triphosphate hydrolases"/>
    <property type="match status" value="1"/>
</dbReference>
<dbReference type="GO" id="GO:0000725">
    <property type="term" value="P:recombinational repair"/>
    <property type="evidence" value="ECO:0007669"/>
    <property type="project" value="TreeGrafter"/>
</dbReference>
<dbReference type="STRING" id="1414854.GQ61_08195"/>
<evidence type="ECO:0000256" key="7">
    <source>
        <dbReference type="ARBA" id="ARBA00023235"/>
    </source>
</evidence>
<comment type="function">
    <text evidence="8">Has both ATPase and helicase activities. Unwinds DNA duplexes with 3' to 5' polarity with respect to the bound strand and initiates unwinding most effectively when a single-stranded region is present. Involved in the post-incision events of nucleotide excision repair and methyl-directed mismatch repair.</text>
</comment>
<comment type="similarity">
    <text evidence="1">Belongs to the helicase family. UvrD subfamily.</text>
</comment>
<evidence type="ECO:0000256" key="4">
    <source>
        <dbReference type="ARBA" id="ARBA00022806"/>
    </source>
</evidence>
<evidence type="ECO:0000256" key="12">
    <source>
        <dbReference type="ARBA" id="ARBA00048988"/>
    </source>
</evidence>
<dbReference type="EMBL" id="CP008743">
    <property type="protein sequence ID" value="ARN85272.1"/>
    <property type="molecule type" value="Genomic_DNA"/>
</dbReference>
<evidence type="ECO:0000256" key="6">
    <source>
        <dbReference type="ARBA" id="ARBA00023125"/>
    </source>
</evidence>
<evidence type="ECO:0000256" key="5">
    <source>
        <dbReference type="ARBA" id="ARBA00022840"/>
    </source>
</evidence>
<organism evidence="16 17">
    <name type="scientific">Candidatus Nucleicultrix amoebiphila FS5</name>
    <dbReference type="NCBI Taxonomy" id="1414854"/>
    <lineage>
        <taxon>Bacteria</taxon>
        <taxon>Pseudomonadati</taxon>
        <taxon>Pseudomonadota</taxon>
        <taxon>Alphaproteobacteria</taxon>
        <taxon>Holosporales</taxon>
        <taxon>Candidatus Nucleicultricaceae</taxon>
        <taxon>Candidatus Nucleicultrix</taxon>
    </lineage>
</organism>
<accession>A0A1W6N667</accession>
<evidence type="ECO:0000256" key="2">
    <source>
        <dbReference type="ARBA" id="ARBA00022741"/>
    </source>
</evidence>
<dbReference type="GO" id="GO:0005524">
    <property type="term" value="F:ATP binding"/>
    <property type="evidence" value="ECO:0007669"/>
    <property type="project" value="UniProtKB-UniRule"/>
</dbReference>
<evidence type="ECO:0000256" key="3">
    <source>
        <dbReference type="ARBA" id="ARBA00022801"/>
    </source>
</evidence>
<dbReference type="Pfam" id="PF00580">
    <property type="entry name" value="UvrD-helicase"/>
    <property type="match status" value="1"/>
</dbReference>
<dbReference type="GO" id="GO:0043138">
    <property type="term" value="F:3'-5' DNA helicase activity"/>
    <property type="evidence" value="ECO:0007669"/>
    <property type="project" value="UniProtKB-EC"/>
</dbReference>
<dbReference type="GO" id="GO:0003677">
    <property type="term" value="F:DNA binding"/>
    <property type="evidence" value="ECO:0007669"/>
    <property type="project" value="UniProtKB-KW"/>
</dbReference>
<dbReference type="InterPro" id="IPR027417">
    <property type="entry name" value="P-loop_NTPase"/>
</dbReference>
<dbReference type="Gene3D" id="1.10.486.10">
    <property type="entry name" value="PCRA, domain 4"/>
    <property type="match status" value="1"/>
</dbReference>
<dbReference type="AlphaFoldDB" id="A0A1W6N667"/>
<dbReference type="InterPro" id="IPR000212">
    <property type="entry name" value="DNA_helicase_UvrD/REP"/>
</dbReference>
<dbReference type="PROSITE" id="PS51217">
    <property type="entry name" value="UVRD_HELICASE_CTER"/>
    <property type="match status" value="1"/>
</dbReference>
<evidence type="ECO:0000256" key="11">
    <source>
        <dbReference type="ARBA" id="ARBA00034923"/>
    </source>
</evidence>
<dbReference type="Gene3D" id="3.40.50.300">
    <property type="entry name" value="P-loop containing nucleotide triphosphate hydrolases"/>
    <property type="match status" value="2"/>
</dbReference>
<keyword evidence="7" id="KW-0413">Isomerase</keyword>
<keyword evidence="6" id="KW-0238">DNA-binding</keyword>
<dbReference type="GO" id="GO:0033202">
    <property type="term" value="C:DNA helicase complex"/>
    <property type="evidence" value="ECO:0007669"/>
    <property type="project" value="TreeGrafter"/>
</dbReference>
<evidence type="ECO:0000259" key="14">
    <source>
        <dbReference type="PROSITE" id="PS51198"/>
    </source>
</evidence>
<dbReference type="CDD" id="cd17932">
    <property type="entry name" value="DEXQc_UvrD"/>
    <property type="match status" value="1"/>
</dbReference>
<evidence type="ECO:0000256" key="1">
    <source>
        <dbReference type="ARBA" id="ARBA00009922"/>
    </source>
</evidence>
<dbReference type="Gene3D" id="1.10.10.160">
    <property type="match status" value="1"/>
</dbReference>
<evidence type="ECO:0000313" key="17">
    <source>
        <dbReference type="Proteomes" id="UP000237351"/>
    </source>
</evidence>
<dbReference type="GO" id="GO:0016887">
    <property type="term" value="F:ATP hydrolysis activity"/>
    <property type="evidence" value="ECO:0007669"/>
    <property type="project" value="RHEA"/>
</dbReference>
<evidence type="ECO:0000256" key="9">
    <source>
        <dbReference type="ARBA" id="ARBA00034617"/>
    </source>
</evidence>
<keyword evidence="2 13" id="KW-0547">Nucleotide-binding</keyword>
<gene>
    <name evidence="16" type="ORF">GQ61_08195</name>
</gene>
<feature type="domain" description="UvrD-like helicase C-terminal" evidence="15">
    <location>
        <begin position="290"/>
        <end position="557"/>
    </location>
</feature>
<comment type="catalytic activity">
    <reaction evidence="12">
        <text>ATP + H2O = ADP + phosphate + H(+)</text>
        <dbReference type="Rhea" id="RHEA:13065"/>
        <dbReference type="ChEBI" id="CHEBI:15377"/>
        <dbReference type="ChEBI" id="CHEBI:15378"/>
        <dbReference type="ChEBI" id="CHEBI:30616"/>
        <dbReference type="ChEBI" id="CHEBI:43474"/>
        <dbReference type="ChEBI" id="CHEBI:456216"/>
        <dbReference type="EC" id="5.6.2.4"/>
    </reaction>
</comment>
<dbReference type="PROSITE" id="PS51198">
    <property type="entry name" value="UVRD_HELICASE_ATP_BIND"/>
    <property type="match status" value="1"/>
</dbReference>
<feature type="binding site" evidence="13">
    <location>
        <begin position="28"/>
        <end position="35"/>
    </location>
    <ligand>
        <name>ATP</name>
        <dbReference type="ChEBI" id="CHEBI:30616"/>
    </ligand>
</feature>
<keyword evidence="3 13" id="KW-0378">Hydrolase</keyword>
<dbReference type="PANTHER" id="PTHR11070:SF2">
    <property type="entry name" value="ATP-DEPENDENT DNA HELICASE SRS2"/>
    <property type="match status" value="1"/>
</dbReference>
<dbReference type="OrthoDB" id="9806690at2"/>
<protein>
    <recommendedName>
        <fullName evidence="10">DNA 3'-5' helicase</fullName>
        <ecNumber evidence="10">5.6.2.4</ecNumber>
    </recommendedName>
    <alternativeName>
        <fullName evidence="11">DNA 3'-5' helicase II</fullName>
    </alternativeName>
</protein>